<proteinExistence type="inferred from homology"/>
<keyword evidence="2" id="KW-0862">Zinc</keyword>
<dbReference type="EMBL" id="FPJE01000007">
    <property type="protein sequence ID" value="SFW43051.1"/>
    <property type="molecule type" value="Genomic_DNA"/>
</dbReference>
<evidence type="ECO:0000256" key="2">
    <source>
        <dbReference type="PIRSR" id="PIRSR601765-1"/>
    </source>
</evidence>
<dbReference type="NCBIfam" id="NF011765">
    <property type="entry name" value="PRK15219.1"/>
    <property type="match status" value="1"/>
</dbReference>
<dbReference type="PANTHER" id="PTHR11002">
    <property type="entry name" value="CARBONIC ANHYDRASE"/>
    <property type="match status" value="1"/>
</dbReference>
<sequence length="230" mass="25243">MINNTITRDTFNPHKNSSMKAHTAETQATVTPSKALEFLKEGNQRFIRNLRANRDLLEQVNATKDGQFPFAIILSCIDSRTSAELIFDQGLGDIFSARVAGNVINEDILGSMEYSCKVAGSKLIVVLGHSKCGAVTSACKGVKMGNITTLLSKMQSSVDEVHNQKPDLDHTCSEFVEAVAHHNVVHTMDEILKRSPVLNEMFEAGEIGIAGCYYDVESGAVEFVKEIIHR</sequence>
<dbReference type="Pfam" id="PF00484">
    <property type="entry name" value="Pro_CA"/>
    <property type="match status" value="1"/>
</dbReference>
<organism evidence="4 5">
    <name type="scientific">Sinomicrobium oceani</name>
    <dbReference type="NCBI Taxonomy" id="1150368"/>
    <lineage>
        <taxon>Bacteria</taxon>
        <taxon>Pseudomonadati</taxon>
        <taxon>Bacteroidota</taxon>
        <taxon>Flavobacteriia</taxon>
        <taxon>Flavobacteriales</taxon>
        <taxon>Flavobacteriaceae</taxon>
        <taxon>Sinomicrobium</taxon>
    </lineage>
</organism>
<dbReference type="CDD" id="cd03378">
    <property type="entry name" value="beta_CA_cladeC"/>
    <property type="match status" value="1"/>
</dbReference>
<feature type="binding site" evidence="2">
    <location>
        <position position="132"/>
    </location>
    <ligand>
        <name>Zn(2+)</name>
        <dbReference type="ChEBI" id="CHEBI:29105"/>
    </ligand>
</feature>
<dbReference type="InterPro" id="IPR001765">
    <property type="entry name" value="Carbonic_anhydrase"/>
</dbReference>
<dbReference type="STRING" id="1150368.SAMN02927921_01642"/>
<gene>
    <name evidence="4" type="ORF">SAMN02927921_01642</name>
</gene>
<evidence type="ECO:0000313" key="5">
    <source>
        <dbReference type="Proteomes" id="UP000182248"/>
    </source>
</evidence>
<accession>A0A1K1P6F8</accession>
<feature type="binding site" evidence="2">
    <location>
        <position position="129"/>
    </location>
    <ligand>
        <name>Zn(2+)</name>
        <dbReference type="ChEBI" id="CHEBI:29105"/>
    </ligand>
</feature>
<evidence type="ECO:0000256" key="3">
    <source>
        <dbReference type="SAM" id="MobiDB-lite"/>
    </source>
</evidence>
<dbReference type="Gene3D" id="3.40.1050.10">
    <property type="entry name" value="Carbonic anhydrase"/>
    <property type="match status" value="1"/>
</dbReference>
<protein>
    <submittedName>
        <fullName evidence="4">Carbonic anhydrase</fullName>
    </submittedName>
</protein>
<keyword evidence="2" id="KW-0479">Metal-binding</keyword>
<feature type="binding site" evidence="2">
    <location>
        <position position="78"/>
    </location>
    <ligand>
        <name>Zn(2+)</name>
        <dbReference type="ChEBI" id="CHEBI:29105"/>
    </ligand>
</feature>
<dbReference type="Proteomes" id="UP000182248">
    <property type="component" value="Unassembled WGS sequence"/>
</dbReference>
<dbReference type="SUPFAM" id="SSF53056">
    <property type="entry name" value="beta-carbonic anhydrase, cab"/>
    <property type="match status" value="1"/>
</dbReference>
<dbReference type="SMART" id="SM00947">
    <property type="entry name" value="Pro_CA"/>
    <property type="match status" value="1"/>
</dbReference>
<feature type="binding site" evidence="2">
    <location>
        <position position="76"/>
    </location>
    <ligand>
        <name>Zn(2+)</name>
        <dbReference type="ChEBI" id="CHEBI:29105"/>
    </ligand>
</feature>
<dbReference type="InterPro" id="IPR036874">
    <property type="entry name" value="Carbonic_anhydrase_sf"/>
</dbReference>
<comment type="similarity">
    <text evidence="1">Belongs to the beta-class carbonic anhydrase family.</text>
</comment>
<name>A0A1K1P6F8_9FLAO</name>
<reference evidence="4 5" key="1">
    <citation type="submission" date="2016-11" db="EMBL/GenBank/DDBJ databases">
        <authorList>
            <person name="Jaros S."/>
            <person name="Januszkiewicz K."/>
            <person name="Wedrychowicz H."/>
        </authorList>
    </citation>
    <scope>NUCLEOTIDE SEQUENCE [LARGE SCALE GENOMIC DNA]</scope>
    <source>
        <strain evidence="4 5">CGMCC 1.12145</strain>
    </source>
</reference>
<evidence type="ECO:0000256" key="1">
    <source>
        <dbReference type="ARBA" id="ARBA00006217"/>
    </source>
</evidence>
<comment type="cofactor">
    <cofactor evidence="2">
        <name>Zn(2+)</name>
        <dbReference type="ChEBI" id="CHEBI:29105"/>
    </cofactor>
    <text evidence="2">Binds 1 zinc ion per subunit.</text>
</comment>
<dbReference type="AlphaFoldDB" id="A0A1K1P6F8"/>
<keyword evidence="5" id="KW-1185">Reference proteome</keyword>
<dbReference type="GO" id="GO:0004089">
    <property type="term" value="F:carbonate dehydratase activity"/>
    <property type="evidence" value="ECO:0007669"/>
    <property type="project" value="InterPro"/>
</dbReference>
<dbReference type="GO" id="GO:0008270">
    <property type="term" value="F:zinc ion binding"/>
    <property type="evidence" value="ECO:0007669"/>
    <property type="project" value="InterPro"/>
</dbReference>
<dbReference type="PANTHER" id="PTHR11002:SF79">
    <property type="entry name" value="CARBONIC ANHYDRASE 2"/>
    <property type="match status" value="1"/>
</dbReference>
<feature type="region of interest" description="Disordered" evidence="3">
    <location>
        <begin position="1"/>
        <end position="27"/>
    </location>
</feature>
<evidence type="ECO:0000313" key="4">
    <source>
        <dbReference type="EMBL" id="SFW43051.1"/>
    </source>
</evidence>